<gene>
    <name evidence="6" type="ORF">CSW57_16425</name>
</gene>
<keyword evidence="2" id="KW-0328">Glycosyltransferase</keyword>
<dbReference type="Gene3D" id="3.90.550.10">
    <property type="entry name" value="Spore Coat Polysaccharide Biosynthesis Protein SpsA, Chain A"/>
    <property type="match status" value="1"/>
</dbReference>
<evidence type="ECO:0000313" key="6">
    <source>
        <dbReference type="EMBL" id="PHV65369.1"/>
    </source>
</evidence>
<sequence length="311" mass="34696">MAKAREAIRMPRLSVIVPVRNGGHYVKRAVQSTLLALPADASVHVMDDCSTDDTVEQLEQINDRRLVVLLKKHKEPGLSAVLNELLDRTDSEYVARMDADDIALPWRFRQQSSYIETRGLDFTFAPVIRFSRRKVAPQRFIGLDPASFNRALLLTNPVAHSTMYAKRQPLTALGGYRQVQSEDYDLWLRAAVLGYHLGRSSMPCLLYRVHAGQVTSKPDWSEASVDEDLLRQSHQALSAKLIGCQVSSLVGLRAPSIASADLIAETKRLIAAVRDVSAASHSQSTKQLRRIANRAEDVLPTTPPSYGRSRW</sequence>
<feature type="domain" description="Glycosyltransferase 2-like" evidence="5">
    <location>
        <begin position="14"/>
        <end position="132"/>
    </location>
</feature>
<evidence type="ECO:0000256" key="3">
    <source>
        <dbReference type="ARBA" id="ARBA00022679"/>
    </source>
</evidence>
<comment type="similarity">
    <text evidence="1">Belongs to the glycosyltransferase 2 family.</text>
</comment>
<feature type="region of interest" description="Disordered" evidence="4">
    <location>
        <begin position="284"/>
        <end position="311"/>
    </location>
</feature>
<reference evidence="6 7" key="1">
    <citation type="submission" date="2017-10" db="EMBL/GenBank/DDBJ databases">
        <title>The draft genome sequence of Williamsia sp. BULT 1.1 isolated from the semi-arid grassland soils from South Africa.</title>
        <authorList>
            <person name="Kabwe M.H."/>
            <person name="Govender N."/>
            <person name="Mutseka Lunga P."/>
            <person name="Vikram S."/>
            <person name="Makhalanyane T.P."/>
        </authorList>
    </citation>
    <scope>NUCLEOTIDE SEQUENCE [LARGE SCALE GENOMIC DNA]</scope>
    <source>
        <strain evidence="6 7">BULT 1.1</strain>
    </source>
</reference>
<dbReference type="EMBL" id="PEBD01000010">
    <property type="protein sequence ID" value="PHV65369.1"/>
    <property type="molecule type" value="Genomic_DNA"/>
</dbReference>
<evidence type="ECO:0000256" key="4">
    <source>
        <dbReference type="SAM" id="MobiDB-lite"/>
    </source>
</evidence>
<dbReference type="SUPFAM" id="SSF53448">
    <property type="entry name" value="Nucleotide-diphospho-sugar transferases"/>
    <property type="match status" value="1"/>
</dbReference>
<evidence type="ECO:0000259" key="5">
    <source>
        <dbReference type="Pfam" id="PF00535"/>
    </source>
</evidence>
<evidence type="ECO:0000313" key="7">
    <source>
        <dbReference type="Proteomes" id="UP000225108"/>
    </source>
</evidence>
<organism evidence="6 7">
    <name type="scientific">Williamsia marianensis</name>
    <dbReference type="NCBI Taxonomy" id="85044"/>
    <lineage>
        <taxon>Bacteria</taxon>
        <taxon>Bacillati</taxon>
        <taxon>Actinomycetota</taxon>
        <taxon>Actinomycetes</taxon>
        <taxon>Mycobacteriales</taxon>
        <taxon>Nocardiaceae</taxon>
        <taxon>Williamsia</taxon>
    </lineage>
</organism>
<dbReference type="AlphaFoldDB" id="A0A2G3PHT0"/>
<dbReference type="PANTHER" id="PTHR43685">
    <property type="entry name" value="GLYCOSYLTRANSFERASE"/>
    <property type="match status" value="1"/>
</dbReference>
<evidence type="ECO:0000256" key="1">
    <source>
        <dbReference type="ARBA" id="ARBA00006739"/>
    </source>
</evidence>
<accession>A0A2G3PHT0</accession>
<keyword evidence="3 6" id="KW-0808">Transferase</keyword>
<comment type="caution">
    <text evidence="6">The sequence shown here is derived from an EMBL/GenBank/DDBJ whole genome shotgun (WGS) entry which is preliminary data.</text>
</comment>
<evidence type="ECO:0000256" key="2">
    <source>
        <dbReference type="ARBA" id="ARBA00022676"/>
    </source>
</evidence>
<dbReference type="InterPro" id="IPR050834">
    <property type="entry name" value="Glycosyltransf_2"/>
</dbReference>
<dbReference type="Proteomes" id="UP000225108">
    <property type="component" value="Unassembled WGS sequence"/>
</dbReference>
<dbReference type="InterPro" id="IPR001173">
    <property type="entry name" value="Glyco_trans_2-like"/>
</dbReference>
<dbReference type="InterPro" id="IPR029044">
    <property type="entry name" value="Nucleotide-diphossugar_trans"/>
</dbReference>
<protein>
    <submittedName>
        <fullName evidence="6">Polypeptide N-acetylgalactosaminyltransferase</fullName>
    </submittedName>
</protein>
<name>A0A2G3PHT0_WILMA</name>
<dbReference type="PANTHER" id="PTHR43685:SF5">
    <property type="entry name" value="GLYCOSYLTRANSFERASE EPSE-RELATED"/>
    <property type="match status" value="1"/>
</dbReference>
<proteinExistence type="inferred from homology"/>
<dbReference type="GO" id="GO:0016757">
    <property type="term" value="F:glycosyltransferase activity"/>
    <property type="evidence" value="ECO:0007669"/>
    <property type="project" value="UniProtKB-KW"/>
</dbReference>
<dbReference type="Pfam" id="PF00535">
    <property type="entry name" value="Glycos_transf_2"/>
    <property type="match status" value="1"/>
</dbReference>